<accession>A0A3M7P979</accession>
<keyword evidence="2" id="KW-1185">Reference proteome</keyword>
<dbReference type="Proteomes" id="UP000276133">
    <property type="component" value="Unassembled WGS sequence"/>
</dbReference>
<gene>
    <name evidence="1" type="ORF">BpHYR1_028209</name>
</gene>
<comment type="caution">
    <text evidence="1">The sequence shown here is derived from an EMBL/GenBank/DDBJ whole genome shotgun (WGS) entry which is preliminary data.</text>
</comment>
<dbReference type="EMBL" id="REGN01012483">
    <property type="protein sequence ID" value="RMZ95254.1"/>
    <property type="molecule type" value="Genomic_DNA"/>
</dbReference>
<name>A0A3M7P979_BRAPC</name>
<evidence type="ECO:0000313" key="1">
    <source>
        <dbReference type="EMBL" id="RMZ95254.1"/>
    </source>
</evidence>
<sequence length="87" mass="10806">MPFFNCAFLLQYKLYVFCQKYFFEKNIYVPIDTYIYYLKKSRLEKINSKMYLWAQFSPLCANRIPPDYKKLIFDQKSRKKRDLNPMF</sequence>
<protein>
    <submittedName>
        <fullName evidence="1">Uncharacterized protein</fullName>
    </submittedName>
</protein>
<proteinExistence type="predicted"/>
<evidence type="ECO:0000313" key="2">
    <source>
        <dbReference type="Proteomes" id="UP000276133"/>
    </source>
</evidence>
<dbReference type="AlphaFoldDB" id="A0A3M7P979"/>
<organism evidence="1 2">
    <name type="scientific">Brachionus plicatilis</name>
    <name type="common">Marine rotifer</name>
    <name type="synonym">Brachionus muelleri</name>
    <dbReference type="NCBI Taxonomy" id="10195"/>
    <lineage>
        <taxon>Eukaryota</taxon>
        <taxon>Metazoa</taxon>
        <taxon>Spiralia</taxon>
        <taxon>Gnathifera</taxon>
        <taxon>Rotifera</taxon>
        <taxon>Eurotatoria</taxon>
        <taxon>Monogononta</taxon>
        <taxon>Pseudotrocha</taxon>
        <taxon>Ploima</taxon>
        <taxon>Brachionidae</taxon>
        <taxon>Brachionus</taxon>
    </lineage>
</organism>
<reference evidence="1 2" key="1">
    <citation type="journal article" date="2018" name="Sci. Rep.">
        <title>Genomic signatures of local adaptation to the degree of environmental predictability in rotifers.</title>
        <authorList>
            <person name="Franch-Gras L."/>
            <person name="Hahn C."/>
            <person name="Garcia-Roger E.M."/>
            <person name="Carmona M.J."/>
            <person name="Serra M."/>
            <person name="Gomez A."/>
        </authorList>
    </citation>
    <scope>NUCLEOTIDE SEQUENCE [LARGE SCALE GENOMIC DNA]</scope>
    <source>
        <strain evidence="1">HYR1</strain>
    </source>
</reference>